<dbReference type="PANTHER" id="PTHR31339:SF9">
    <property type="entry name" value="PLASMIN AND FIBRONECTIN-BINDING PROTEIN A"/>
    <property type="match status" value="1"/>
</dbReference>
<dbReference type="GO" id="GO:0004650">
    <property type="term" value="F:polygalacturonase activity"/>
    <property type="evidence" value="ECO:0007669"/>
    <property type="project" value="InterPro"/>
</dbReference>
<evidence type="ECO:0000256" key="5">
    <source>
        <dbReference type="RuleBase" id="RU361169"/>
    </source>
</evidence>
<evidence type="ECO:0000256" key="2">
    <source>
        <dbReference type="ARBA" id="ARBA00022801"/>
    </source>
</evidence>
<dbReference type="AlphaFoldDB" id="A0A914W8P7"/>
<evidence type="ECO:0000256" key="1">
    <source>
        <dbReference type="ARBA" id="ARBA00008834"/>
    </source>
</evidence>
<keyword evidence="2 5" id="KW-0378">Hydrolase</keyword>
<protein>
    <submittedName>
        <fullName evidence="8">Glycoside hydrolase family 28</fullName>
    </submittedName>
</protein>
<dbReference type="InterPro" id="IPR012334">
    <property type="entry name" value="Pectin_lyas_fold"/>
</dbReference>
<evidence type="ECO:0000313" key="8">
    <source>
        <dbReference type="WBParaSite" id="PSAMB.scaffold3272size18975.g20886.t1"/>
    </source>
</evidence>
<evidence type="ECO:0000256" key="6">
    <source>
        <dbReference type="SAM" id="SignalP"/>
    </source>
</evidence>
<organism evidence="7 8">
    <name type="scientific">Plectus sambesii</name>
    <dbReference type="NCBI Taxonomy" id="2011161"/>
    <lineage>
        <taxon>Eukaryota</taxon>
        <taxon>Metazoa</taxon>
        <taxon>Ecdysozoa</taxon>
        <taxon>Nematoda</taxon>
        <taxon>Chromadorea</taxon>
        <taxon>Plectida</taxon>
        <taxon>Plectina</taxon>
        <taxon>Plectoidea</taxon>
        <taxon>Plectidae</taxon>
        <taxon>Plectus</taxon>
    </lineage>
</organism>
<evidence type="ECO:0000256" key="3">
    <source>
        <dbReference type="ARBA" id="ARBA00023295"/>
    </source>
</evidence>
<dbReference type="SUPFAM" id="SSF51126">
    <property type="entry name" value="Pectin lyase-like"/>
    <property type="match status" value="1"/>
</dbReference>
<dbReference type="Pfam" id="PF00295">
    <property type="entry name" value="Glyco_hydro_28"/>
    <property type="match status" value="1"/>
</dbReference>
<dbReference type="InterPro" id="IPR011050">
    <property type="entry name" value="Pectin_lyase_fold/virulence"/>
</dbReference>
<comment type="similarity">
    <text evidence="1 5">Belongs to the glycosyl hydrolase 28 family.</text>
</comment>
<dbReference type="WBParaSite" id="PSAMB.scaffold3272size18975.g20886.t1">
    <property type="protein sequence ID" value="PSAMB.scaffold3272size18975.g20886.t1"/>
    <property type="gene ID" value="PSAMB.scaffold3272size18975.g20886"/>
</dbReference>
<dbReference type="PANTHER" id="PTHR31339">
    <property type="entry name" value="PECTIN LYASE-RELATED"/>
    <property type="match status" value="1"/>
</dbReference>
<name>A0A914W8P7_9BILA</name>
<keyword evidence="3 5" id="KW-0326">Glycosidase</keyword>
<dbReference type="Gene3D" id="2.160.20.10">
    <property type="entry name" value="Single-stranded right-handed beta-helix, Pectin lyase-like"/>
    <property type="match status" value="1"/>
</dbReference>
<keyword evidence="7" id="KW-1185">Reference proteome</keyword>
<evidence type="ECO:0000256" key="4">
    <source>
        <dbReference type="PROSITE-ProRule" id="PRU10052"/>
    </source>
</evidence>
<dbReference type="GO" id="GO:0005975">
    <property type="term" value="P:carbohydrate metabolic process"/>
    <property type="evidence" value="ECO:0007669"/>
    <property type="project" value="InterPro"/>
</dbReference>
<sequence length="287" mass="30767">MYFLAFFLFIAACVQFADPQVFNPIDYGAKGDGISNDTEAVRATLAAVAANKGGEVLFDSQFAFLTGCFNITSNVILNVKGTILASQDSSNYIQVRGALQWQSLVQANSASNITITGGGTIDGQGAPWWACLHRGNDSLHLHGPPCNGLDRPNLIMLAQTNNINIHNITLKDSPILNTHLHGCTNVHMSHITVLAPWDSPNTDGFDIDCSVNVLLEDSFYSGGDDAIAIGCGDSRATSSENVLIRNMTVERSHGLSIGSGTLGGVRNITFDHITGVYLLVFMTLIDY</sequence>
<dbReference type="PROSITE" id="PS00502">
    <property type="entry name" value="POLYGALACTURONASE"/>
    <property type="match status" value="1"/>
</dbReference>
<keyword evidence="6" id="KW-0732">Signal</keyword>
<evidence type="ECO:0000313" key="7">
    <source>
        <dbReference type="Proteomes" id="UP000887566"/>
    </source>
</evidence>
<accession>A0A914W8P7</accession>
<proteinExistence type="inferred from homology"/>
<feature type="signal peptide" evidence="6">
    <location>
        <begin position="1"/>
        <end position="19"/>
    </location>
</feature>
<dbReference type="InterPro" id="IPR051801">
    <property type="entry name" value="GH28_Enzymes"/>
</dbReference>
<feature type="active site" evidence="4">
    <location>
        <position position="253"/>
    </location>
</feature>
<dbReference type="Proteomes" id="UP000887566">
    <property type="component" value="Unplaced"/>
</dbReference>
<feature type="chain" id="PRO_5036974542" evidence="6">
    <location>
        <begin position="20"/>
        <end position="287"/>
    </location>
</feature>
<reference evidence="8" key="1">
    <citation type="submission" date="2022-11" db="UniProtKB">
        <authorList>
            <consortium name="WormBaseParasite"/>
        </authorList>
    </citation>
    <scope>IDENTIFICATION</scope>
</reference>
<dbReference type="InterPro" id="IPR000743">
    <property type="entry name" value="Glyco_hydro_28"/>
</dbReference>